<gene>
    <name evidence="2" type="ORF">LMG28138_00609</name>
</gene>
<dbReference type="RefSeq" id="WP_175103159.1">
    <property type="nucleotide sequence ID" value="NZ_CADIKM010000002.1"/>
</dbReference>
<proteinExistence type="predicted"/>
<accession>A0A6S7AV21</accession>
<dbReference type="CDD" id="cd02440">
    <property type="entry name" value="AdoMet_MTases"/>
    <property type="match status" value="1"/>
</dbReference>
<dbReference type="Gene3D" id="3.90.550.10">
    <property type="entry name" value="Spore Coat Polysaccharide Biosynthesis Protein SpsA, Chain A"/>
    <property type="match status" value="1"/>
</dbReference>
<dbReference type="SUPFAM" id="SSF53335">
    <property type="entry name" value="S-adenosyl-L-methionine-dependent methyltransferases"/>
    <property type="match status" value="1"/>
</dbReference>
<reference evidence="2 3" key="1">
    <citation type="submission" date="2020-04" db="EMBL/GenBank/DDBJ databases">
        <authorList>
            <person name="De Canck E."/>
        </authorList>
    </citation>
    <scope>NUCLEOTIDE SEQUENCE [LARGE SCALE GENOMIC DNA]</scope>
    <source>
        <strain evidence="2 3">LMG 28138</strain>
    </source>
</reference>
<sequence length="566" mass="63342">MATVSILIPAFKSEYISKTLSTATYQTFEDIEILVGDDTRNGDLRDIVGQFKDPRIKYFHHGFQDGIKNCRQLWLNSTGQYVKWLYDDDVLMPTSVEALVAALRAHPNSALAFHGRVFIDHNETVTFMPPPLLPEGQMALVDRPFLVTHLIGKLKNFVGEPSNTLLNKSLLDLDHIHRYRSGELQFLVDVAMYLYASERAPIVAVGGYLSGFRQHSGQNSNAAAPAFSAGLFEWELFIRGEASAGNLSGAALMAAKHNLSQMYAHNGASLPEIQRLQSHLDEIGRCPETELFASPRFQSDMNDARAAVKARVAAKLRPPADQQPFCPVCERHVAQWLPHPHWQMPFHFLTQVEGVGSILDKHICPSCRCNDRDRHVWLYLTRAGLVQDLTGKRVLHIAPETALEPRLRALNPLEYIGGDLFPRVPAHRKVNVETLDFPNDYFDLIICNHVLEHVGSPETALAEFHRCLVPGGHLVAQTPYAPKLRWTMELIGTIPTPFAVEYFGQDDHVRLFGADIVDYFHAAGLKGDLLSHESMLGDFHPDVYGCNGKEPFFLFAKEPLTTVLVG</sequence>
<dbReference type="Pfam" id="PF13489">
    <property type="entry name" value="Methyltransf_23"/>
    <property type="match status" value="1"/>
</dbReference>
<feature type="domain" description="Glycosyltransferase 2-like" evidence="1">
    <location>
        <begin position="5"/>
        <end position="120"/>
    </location>
</feature>
<evidence type="ECO:0000313" key="3">
    <source>
        <dbReference type="Proteomes" id="UP000494115"/>
    </source>
</evidence>
<protein>
    <recommendedName>
        <fullName evidence="1">Glycosyltransferase 2-like domain-containing protein</fullName>
    </recommendedName>
</protein>
<dbReference type="AlphaFoldDB" id="A0A6S7AV21"/>
<name>A0A6S7AV21_9BURK</name>
<dbReference type="Proteomes" id="UP000494115">
    <property type="component" value="Unassembled WGS sequence"/>
</dbReference>
<dbReference type="Gene3D" id="3.40.50.150">
    <property type="entry name" value="Vaccinia Virus protein VP39"/>
    <property type="match status" value="1"/>
</dbReference>
<dbReference type="CDD" id="cd00761">
    <property type="entry name" value="Glyco_tranf_GTA_type"/>
    <property type="match status" value="1"/>
</dbReference>
<dbReference type="SUPFAM" id="SSF53448">
    <property type="entry name" value="Nucleotide-diphospho-sugar transferases"/>
    <property type="match status" value="1"/>
</dbReference>
<evidence type="ECO:0000313" key="2">
    <source>
        <dbReference type="EMBL" id="CAB3778810.1"/>
    </source>
</evidence>
<dbReference type="InterPro" id="IPR001173">
    <property type="entry name" value="Glyco_trans_2-like"/>
</dbReference>
<dbReference type="EMBL" id="CADIKM010000002">
    <property type="protein sequence ID" value="CAB3778810.1"/>
    <property type="molecule type" value="Genomic_DNA"/>
</dbReference>
<keyword evidence="3" id="KW-1185">Reference proteome</keyword>
<dbReference type="InterPro" id="IPR029044">
    <property type="entry name" value="Nucleotide-diphossugar_trans"/>
</dbReference>
<dbReference type="Pfam" id="PF00535">
    <property type="entry name" value="Glycos_transf_2"/>
    <property type="match status" value="1"/>
</dbReference>
<dbReference type="InterPro" id="IPR029063">
    <property type="entry name" value="SAM-dependent_MTases_sf"/>
</dbReference>
<evidence type="ECO:0000259" key="1">
    <source>
        <dbReference type="Pfam" id="PF00535"/>
    </source>
</evidence>
<organism evidence="2 3">
    <name type="scientific">Pararobbsia alpina</name>
    <dbReference type="NCBI Taxonomy" id="621374"/>
    <lineage>
        <taxon>Bacteria</taxon>
        <taxon>Pseudomonadati</taxon>
        <taxon>Pseudomonadota</taxon>
        <taxon>Betaproteobacteria</taxon>
        <taxon>Burkholderiales</taxon>
        <taxon>Burkholderiaceae</taxon>
        <taxon>Pararobbsia</taxon>
    </lineage>
</organism>